<dbReference type="FunFam" id="3.30.420.80:FF:000001">
    <property type="entry name" value="30S ribosomal protein S11"/>
    <property type="match status" value="1"/>
</dbReference>
<dbReference type="SUPFAM" id="SSF53137">
    <property type="entry name" value="Translational machinery components"/>
    <property type="match status" value="1"/>
</dbReference>
<dbReference type="Proteomes" id="UP001197609">
    <property type="component" value="Unassembled WGS sequence"/>
</dbReference>
<dbReference type="AlphaFoldDB" id="A0AAJ1AL05"/>
<dbReference type="Gene3D" id="3.30.420.80">
    <property type="entry name" value="Ribosomal protein S11"/>
    <property type="match status" value="1"/>
</dbReference>
<dbReference type="GO" id="GO:0006412">
    <property type="term" value="P:translation"/>
    <property type="evidence" value="ECO:0007669"/>
    <property type="project" value="UniProtKB-UniRule"/>
</dbReference>
<dbReference type="GO" id="GO:1990904">
    <property type="term" value="C:ribonucleoprotein complex"/>
    <property type="evidence" value="ECO:0007669"/>
    <property type="project" value="UniProtKB-KW"/>
</dbReference>
<dbReference type="GO" id="GO:0019843">
    <property type="term" value="F:rRNA binding"/>
    <property type="evidence" value="ECO:0007669"/>
    <property type="project" value="UniProtKB-UniRule"/>
</dbReference>
<comment type="subunit">
    <text evidence="8">Part of the 30S ribosomal subunit. Interacts with proteins S7 and S18. Binds to IF-3.</text>
</comment>
<keyword evidence="2 8" id="KW-0699">rRNA-binding</keyword>
<dbReference type="PIRSF" id="PIRSF002131">
    <property type="entry name" value="Ribosomal_S11"/>
    <property type="match status" value="1"/>
</dbReference>
<comment type="caution">
    <text evidence="11">The sequence shown here is derived from an EMBL/GenBank/DDBJ whole genome shotgun (WGS) entry which is preliminary data.</text>
</comment>
<evidence type="ECO:0000256" key="10">
    <source>
        <dbReference type="SAM" id="MobiDB-lite"/>
    </source>
</evidence>
<name>A0AAJ1AL05_9BACT</name>
<dbReference type="EMBL" id="JAIOIU010000124">
    <property type="protein sequence ID" value="MBZ0160416.1"/>
    <property type="molecule type" value="Genomic_DNA"/>
</dbReference>
<proteinExistence type="inferred from homology"/>
<evidence type="ECO:0000256" key="9">
    <source>
        <dbReference type="RuleBase" id="RU003629"/>
    </source>
</evidence>
<keyword evidence="5 8" id="KW-0687">Ribonucleoprotein</keyword>
<comment type="similarity">
    <text evidence="1 8 9">Belongs to the universal ribosomal protein uS11 family.</text>
</comment>
<keyword evidence="3 8" id="KW-0694">RNA-binding</keyword>
<evidence type="ECO:0000256" key="7">
    <source>
        <dbReference type="ARBA" id="ARBA00058053"/>
    </source>
</evidence>
<dbReference type="PANTHER" id="PTHR11759">
    <property type="entry name" value="40S RIBOSOMAL PROTEIN S14/30S RIBOSOMAL PROTEIN S11"/>
    <property type="match status" value="1"/>
</dbReference>
<evidence type="ECO:0000256" key="2">
    <source>
        <dbReference type="ARBA" id="ARBA00022730"/>
    </source>
</evidence>
<evidence type="ECO:0000256" key="1">
    <source>
        <dbReference type="ARBA" id="ARBA00006194"/>
    </source>
</evidence>
<accession>A0AAJ1AL05</accession>
<dbReference type="Pfam" id="PF00411">
    <property type="entry name" value="Ribosomal_S11"/>
    <property type="match status" value="1"/>
</dbReference>
<dbReference type="NCBIfam" id="TIGR03632">
    <property type="entry name" value="uS11_bact"/>
    <property type="match status" value="1"/>
</dbReference>
<dbReference type="InterPro" id="IPR036967">
    <property type="entry name" value="Ribosomal_uS11_sf"/>
</dbReference>
<dbReference type="InterPro" id="IPR001971">
    <property type="entry name" value="Ribosomal_uS11"/>
</dbReference>
<dbReference type="GO" id="GO:0005840">
    <property type="term" value="C:ribosome"/>
    <property type="evidence" value="ECO:0007669"/>
    <property type="project" value="UniProtKB-KW"/>
</dbReference>
<evidence type="ECO:0000256" key="6">
    <source>
        <dbReference type="ARBA" id="ARBA00035160"/>
    </source>
</evidence>
<feature type="region of interest" description="Disordered" evidence="10">
    <location>
        <begin position="1"/>
        <end position="20"/>
    </location>
</feature>
<dbReference type="InterPro" id="IPR018102">
    <property type="entry name" value="Ribosomal_uS11_CS"/>
</dbReference>
<reference evidence="11 12" key="1">
    <citation type="journal article" date="2021" name="bioRxiv">
        <title>Unraveling nitrogen, sulfur and carbon metabolic pathways and microbial community transcriptional responses to substrate deprivation and toxicity stresses in a bioreactor mimicking anoxic brackish coastal sediment conditions.</title>
        <authorList>
            <person name="Martins P.D."/>
            <person name="Echeveste M.J."/>
            <person name="Arshad A."/>
            <person name="Kurth J."/>
            <person name="Ouboter H."/>
            <person name="Jetten M.S.M."/>
            <person name="Welte C.U."/>
        </authorList>
    </citation>
    <scope>NUCLEOTIDE SEQUENCE [LARGE SCALE GENOMIC DNA]</scope>
    <source>
        <strain evidence="11">MAG_38</strain>
    </source>
</reference>
<dbReference type="PROSITE" id="PS00054">
    <property type="entry name" value="RIBOSOMAL_S11"/>
    <property type="match status" value="1"/>
</dbReference>
<organism evidence="11 12">
    <name type="scientific">Candidatus Methylomirabilis tolerans</name>
    <dbReference type="NCBI Taxonomy" id="3123416"/>
    <lineage>
        <taxon>Bacteria</taxon>
        <taxon>Candidatus Methylomirabilota</taxon>
        <taxon>Candidatus Methylomirabilia</taxon>
        <taxon>Candidatus Methylomirabilales</taxon>
        <taxon>Candidatus Methylomirabilaceae</taxon>
        <taxon>Candidatus Methylomirabilis</taxon>
    </lineage>
</organism>
<evidence type="ECO:0000256" key="5">
    <source>
        <dbReference type="ARBA" id="ARBA00023274"/>
    </source>
</evidence>
<gene>
    <name evidence="8 11" type="primary">rpsK</name>
    <name evidence="11" type="ORF">K8G79_09825</name>
</gene>
<evidence type="ECO:0000256" key="8">
    <source>
        <dbReference type="HAMAP-Rule" id="MF_01310"/>
    </source>
</evidence>
<sequence length="136" mass="14277">MAEEAKPRRPGGRPGGRKETKNIAHGIACVQATFNNTIVTITDVAGNVVSWASAGSVGFKGSRKSTPFAAQRAADSAAQKAMSHGMKEVKVYVKGPGAGREAAIRALQAAGMEIVTIKDVTPIPHNGCRPSKRRRV</sequence>
<evidence type="ECO:0000256" key="3">
    <source>
        <dbReference type="ARBA" id="ARBA00022884"/>
    </source>
</evidence>
<dbReference type="GO" id="GO:0003735">
    <property type="term" value="F:structural constituent of ribosome"/>
    <property type="evidence" value="ECO:0007669"/>
    <property type="project" value="InterPro"/>
</dbReference>
<keyword evidence="4 8" id="KW-0689">Ribosomal protein</keyword>
<dbReference type="HAMAP" id="MF_01310">
    <property type="entry name" value="Ribosomal_uS11"/>
    <property type="match status" value="1"/>
</dbReference>
<comment type="function">
    <text evidence="7 8">Located on the platform of the 30S subunit, it bridges several disparate RNA helices of the 16S rRNA. Forms part of the Shine-Dalgarno cleft in the 70S ribosome.</text>
</comment>
<dbReference type="InterPro" id="IPR019981">
    <property type="entry name" value="Ribosomal_uS11_bac-type"/>
</dbReference>
<evidence type="ECO:0000313" key="12">
    <source>
        <dbReference type="Proteomes" id="UP001197609"/>
    </source>
</evidence>
<evidence type="ECO:0000256" key="4">
    <source>
        <dbReference type="ARBA" id="ARBA00022980"/>
    </source>
</evidence>
<evidence type="ECO:0000313" key="11">
    <source>
        <dbReference type="EMBL" id="MBZ0160416.1"/>
    </source>
</evidence>
<protein>
    <recommendedName>
        <fullName evidence="6 8">Small ribosomal subunit protein uS11</fullName>
    </recommendedName>
</protein>
<dbReference type="NCBIfam" id="NF003698">
    <property type="entry name" value="PRK05309.1"/>
    <property type="match status" value="1"/>
</dbReference>